<feature type="transmembrane region" description="Helical" evidence="2">
    <location>
        <begin position="85"/>
        <end position="104"/>
    </location>
</feature>
<evidence type="ECO:0000313" key="3">
    <source>
        <dbReference type="EMBL" id="MQL67918.1"/>
    </source>
</evidence>
<comment type="caution">
    <text evidence="3">The sequence shown here is derived from an EMBL/GenBank/DDBJ whole genome shotgun (WGS) entry which is preliminary data.</text>
</comment>
<accession>A0A843T733</accession>
<proteinExistence type="predicted"/>
<sequence length="111" mass="12780">MFLNNPQKTTELFSFGRPKEEKTRSRLHPLREATTSTRPYHSLGTINSVNRRVNVVNQRPLHRQRESGGVRELPRDPVTARKRTVYSSFLAITVGKLLPLWTYYGQGFPLG</sequence>
<gene>
    <name evidence="3" type="ORF">Taro_000196</name>
</gene>
<keyword evidence="4" id="KW-1185">Reference proteome</keyword>
<evidence type="ECO:0000313" key="4">
    <source>
        <dbReference type="Proteomes" id="UP000652761"/>
    </source>
</evidence>
<evidence type="ECO:0000256" key="2">
    <source>
        <dbReference type="SAM" id="Phobius"/>
    </source>
</evidence>
<evidence type="ECO:0000256" key="1">
    <source>
        <dbReference type="SAM" id="MobiDB-lite"/>
    </source>
</evidence>
<feature type="region of interest" description="Disordered" evidence="1">
    <location>
        <begin position="1"/>
        <end position="27"/>
    </location>
</feature>
<protein>
    <submittedName>
        <fullName evidence="3">Uncharacterized protein</fullName>
    </submittedName>
</protein>
<keyword evidence="2" id="KW-1133">Transmembrane helix</keyword>
<reference evidence="3" key="1">
    <citation type="submission" date="2017-07" db="EMBL/GenBank/DDBJ databases">
        <title>Taro Niue Genome Assembly and Annotation.</title>
        <authorList>
            <person name="Atibalentja N."/>
            <person name="Keating K."/>
            <person name="Fields C.J."/>
        </authorList>
    </citation>
    <scope>NUCLEOTIDE SEQUENCE</scope>
    <source>
        <strain evidence="3">Niue_2</strain>
        <tissue evidence="3">Leaf</tissue>
    </source>
</reference>
<dbReference type="AlphaFoldDB" id="A0A843T733"/>
<dbReference type="Proteomes" id="UP000652761">
    <property type="component" value="Unassembled WGS sequence"/>
</dbReference>
<organism evidence="3 4">
    <name type="scientific">Colocasia esculenta</name>
    <name type="common">Wild taro</name>
    <name type="synonym">Arum esculentum</name>
    <dbReference type="NCBI Taxonomy" id="4460"/>
    <lineage>
        <taxon>Eukaryota</taxon>
        <taxon>Viridiplantae</taxon>
        <taxon>Streptophyta</taxon>
        <taxon>Embryophyta</taxon>
        <taxon>Tracheophyta</taxon>
        <taxon>Spermatophyta</taxon>
        <taxon>Magnoliopsida</taxon>
        <taxon>Liliopsida</taxon>
        <taxon>Araceae</taxon>
        <taxon>Aroideae</taxon>
        <taxon>Colocasieae</taxon>
        <taxon>Colocasia</taxon>
    </lineage>
</organism>
<name>A0A843T733_COLES</name>
<keyword evidence="2" id="KW-0472">Membrane</keyword>
<feature type="compositionally biased region" description="Polar residues" evidence="1">
    <location>
        <begin position="1"/>
        <end position="12"/>
    </location>
</feature>
<dbReference type="EMBL" id="NMUH01000004">
    <property type="protein sequence ID" value="MQL67918.1"/>
    <property type="molecule type" value="Genomic_DNA"/>
</dbReference>
<keyword evidence="2" id="KW-0812">Transmembrane</keyword>